<evidence type="ECO:0000256" key="1">
    <source>
        <dbReference type="ARBA" id="ARBA00023125"/>
    </source>
</evidence>
<dbReference type="RefSeq" id="WP_092207145.1">
    <property type="nucleotide sequence ID" value="NZ_FOVN01000002.1"/>
</dbReference>
<proteinExistence type="predicted"/>
<dbReference type="InterPro" id="IPR001647">
    <property type="entry name" value="HTH_TetR"/>
</dbReference>
<dbReference type="Gene3D" id="1.10.357.10">
    <property type="entry name" value="Tetracycline Repressor, domain 2"/>
    <property type="match status" value="1"/>
</dbReference>
<feature type="DNA-binding region" description="H-T-H motif" evidence="2">
    <location>
        <begin position="28"/>
        <end position="47"/>
    </location>
</feature>
<accession>A0A1I5AVN9</accession>
<gene>
    <name evidence="4" type="ORF">SAMN04487989_102312</name>
</gene>
<protein>
    <submittedName>
        <fullName evidence="4">Transcriptional regulator, TetR family</fullName>
    </submittedName>
</protein>
<dbReference type="AlphaFoldDB" id="A0A1I5AVN9"/>
<dbReference type="OrthoDB" id="9798857at2"/>
<dbReference type="STRING" id="649333.SAMN04487989_102312"/>
<dbReference type="InterPro" id="IPR009057">
    <property type="entry name" value="Homeodomain-like_sf"/>
</dbReference>
<sequence>MPKIVAQKKDWLKLGYKIFSEKGVSGIVVEKMSKTLNCNKSSFYWHFKTKKEFIREMVNYWVNNKTKKIIEITGIEDNPIQKINKLIDITYCKMPYSDFIFYLKRYAVKDKTISKIIDDVDNQRIDYVKKLLIENGYKDDEAQIKASLLYKHLIGFYEMSRYKELDGCYMADVKKEIKQVIDI</sequence>
<dbReference type="GO" id="GO:0003677">
    <property type="term" value="F:DNA binding"/>
    <property type="evidence" value="ECO:0007669"/>
    <property type="project" value="UniProtKB-UniRule"/>
</dbReference>
<feature type="domain" description="HTH tetR-type" evidence="3">
    <location>
        <begin position="5"/>
        <end position="65"/>
    </location>
</feature>
<dbReference type="EMBL" id="FOVN01000002">
    <property type="protein sequence ID" value="SFN66482.1"/>
    <property type="molecule type" value="Genomic_DNA"/>
</dbReference>
<evidence type="ECO:0000259" key="3">
    <source>
        <dbReference type="PROSITE" id="PS50977"/>
    </source>
</evidence>
<evidence type="ECO:0000313" key="4">
    <source>
        <dbReference type="EMBL" id="SFN66482.1"/>
    </source>
</evidence>
<dbReference type="PANTHER" id="PTHR43479">
    <property type="entry name" value="ACREF/ENVCD OPERON REPRESSOR-RELATED"/>
    <property type="match status" value="1"/>
</dbReference>
<evidence type="ECO:0000313" key="5">
    <source>
        <dbReference type="Proteomes" id="UP000198705"/>
    </source>
</evidence>
<organism evidence="4 5">
    <name type="scientific">Bizionia echini</name>
    <dbReference type="NCBI Taxonomy" id="649333"/>
    <lineage>
        <taxon>Bacteria</taxon>
        <taxon>Pseudomonadati</taxon>
        <taxon>Bacteroidota</taxon>
        <taxon>Flavobacteriia</taxon>
        <taxon>Flavobacteriales</taxon>
        <taxon>Flavobacteriaceae</taxon>
        <taxon>Bizionia</taxon>
    </lineage>
</organism>
<evidence type="ECO:0000256" key="2">
    <source>
        <dbReference type="PROSITE-ProRule" id="PRU00335"/>
    </source>
</evidence>
<dbReference type="PROSITE" id="PS50977">
    <property type="entry name" value="HTH_TETR_2"/>
    <property type="match status" value="1"/>
</dbReference>
<keyword evidence="1 2" id="KW-0238">DNA-binding</keyword>
<keyword evidence="5" id="KW-1185">Reference proteome</keyword>
<dbReference type="Proteomes" id="UP000198705">
    <property type="component" value="Unassembled WGS sequence"/>
</dbReference>
<dbReference type="PANTHER" id="PTHR43479:SF11">
    <property type="entry name" value="ACREF_ENVCD OPERON REPRESSOR-RELATED"/>
    <property type="match status" value="1"/>
</dbReference>
<reference evidence="5" key="1">
    <citation type="submission" date="2016-10" db="EMBL/GenBank/DDBJ databases">
        <authorList>
            <person name="Varghese N."/>
            <person name="Submissions S."/>
        </authorList>
    </citation>
    <scope>NUCLEOTIDE SEQUENCE [LARGE SCALE GENOMIC DNA]</scope>
    <source>
        <strain evidence="5">DSM 23925</strain>
    </source>
</reference>
<dbReference type="Pfam" id="PF00440">
    <property type="entry name" value="TetR_N"/>
    <property type="match status" value="1"/>
</dbReference>
<dbReference type="SUPFAM" id="SSF46689">
    <property type="entry name" value="Homeodomain-like"/>
    <property type="match status" value="1"/>
</dbReference>
<name>A0A1I5AVN9_9FLAO</name>
<dbReference type="InterPro" id="IPR050624">
    <property type="entry name" value="HTH-type_Tx_Regulator"/>
</dbReference>